<evidence type="ECO:0000313" key="2">
    <source>
        <dbReference type="EMBL" id="OQV23380.1"/>
    </source>
</evidence>
<keyword evidence="3" id="KW-1185">Reference proteome</keyword>
<feature type="compositionally biased region" description="Basic residues" evidence="1">
    <location>
        <begin position="300"/>
        <end position="311"/>
    </location>
</feature>
<proteinExistence type="predicted"/>
<dbReference type="AlphaFoldDB" id="A0A1W0X7M3"/>
<comment type="caution">
    <text evidence="2">The sequence shown here is derived from an EMBL/GenBank/DDBJ whole genome shotgun (WGS) entry which is preliminary data.</text>
</comment>
<name>A0A1W0X7M3_HYPEX</name>
<sequence length="311" mass="33908">MALTSKAWSAGAIQGVPRGRVSFNVVTSRNQDPLWLCRGKDNLCISETYDGQCEDDDNPACSQSCKDESRSGGKCERLRNIKVCYCDGCPGTTVVTRRPSITPGGSTMNPLLEQVLRRSATQPKPNFTLSAISAEDCAALNTDNCFLVRHFDRQRGLSSDKCDPDRGLFTSCNSSAGEIETKYFLLKSVLMHLLPNSLANPTDRCFAARARMISAGAISNSHNNLLQYFFRESNSFSSDVRSARLTHNGASAVPIFMEIDRSTAPEIPSRAAMLAIASSGSTREFAVSAEPNMSSPSRMLRLRSRSAAKLQ</sequence>
<evidence type="ECO:0000256" key="1">
    <source>
        <dbReference type="SAM" id="MobiDB-lite"/>
    </source>
</evidence>
<reference evidence="3" key="1">
    <citation type="submission" date="2017-01" db="EMBL/GenBank/DDBJ databases">
        <title>Comparative genomics of anhydrobiosis in the tardigrade Hypsibius dujardini.</title>
        <authorList>
            <person name="Yoshida Y."/>
            <person name="Koutsovoulos G."/>
            <person name="Laetsch D."/>
            <person name="Stevens L."/>
            <person name="Kumar S."/>
            <person name="Horikawa D."/>
            <person name="Ishino K."/>
            <person name="Komine S."/>
            <person name="Tomita M."/>
            <person name="Blaxter M."/>
            <person name="Arakawa K."/>
        </authorList>
    </citation>
    <scope>NUCLEOTIDE SEQUENCE [LARGE SCALE GENOMIC DNA]</scope>
    <source>
        <strain evidence="3">Z151</strain>
    </source>
</reference>
<dbReference type="Proteomes" id="UP000192578">
    <property type="component" value="Unassembled WGS sequence"/>
</dbReference>
<protein>
    <submittedName>
        <fullName evidence="2">Uncharacterized protein</fullName>
    </submittedName>
</protein>
<dbReference type="EMBL" id="MTYJ01000012">
    <property type="protein sequence ID" value="OQV23380.1"/>
    <property type="molecule type" value="Genomic_DNA"/>
</dbReference>
<feature type="region of interest" description="Disordered" evidence="1">
    <location>
        <begin position="287"/>
        <end position="311"/>
    </location>
</feature>
<organism evidence="2 3">
    <name type="scientific">Hypsibius exemplaris</name>
    <name type="common">Freshwater tardigrade</name>
    <dbReference type="NCBI Taxonomy" id="2072580"/>
    <lineage>
        <taxon>Eukaryota</taxon>
        <taxon>Metazoa</taxon>
        <taxon>Ecdysozoa</taxon>
        <taxon>Tardigrada</taxon>
        <taxon>Eutardigrada</taxon>
        <taxon>Parachela</taxon>
        <taxon>Hypsibioidea</taxon>
        <taxon>Hypsibiidae</taxon>
        <taxon>Hypsibius</taxon>
    </lineage>
</organism>
<gene>
    <name evidence="2" type="ORF">BV898_02826</name>
</gene>
<accession>A0A1W0X7M3</accession>
<evidence type="ECO:0000313" key="3">
    <source>
        <dbReference type="Proteomes" id="UP000192578"/>
    </source>
</evidence>